<dbReference type="EMBL" id="BPMT01000038">
    <property type="protein sequence ID" value="GIZ95263.1"/>
    <property type="molecule type" value="Genomic_DNA"/>
</dbReference>
<dbReference type="Proteomes" id="UP000887212">
    <property type="component" value="Unassembled WGS sequence"/>
</dbReference>
<keyword evidence="2" id="KW-1133">Transmembrane helix</keyword>
<keyword evidence="2" id="KW-0472">Membrane</keyword>
<dbReference type="AlphaFoldDB" id="A0AA37CKI3"/>
<evidence type="ECO:0000256" key="1">
    <source>
        <dbReference type="SAM" id="Coils"/>
    </source>
</evidence>
<dbReference type="Proteomes" id="UP000887228">
    <property type="component" value="Unassembled WGS sequence"/>
</dbReference>
<dbReference type="Gene3D" id="3.30.1150.10">
    <property type="match status" value="1"/>
</dbReference>
<gene>
    <name evidence="3" type="ORF">KAM435_42160</name>
    <name evidence="4" type="ORF">KAM436_42310</name>
</gene>
<dbReference type="Pfam" id="PF13103">
    <property type="entry name" value="TonB_2"/>
    <property type="match status" value="1"/>
</dbReference>
<keyword evidence="2" id="KW-0812">Transmembrane</keyword>
<evidence type="ECO:0000313" key="3">
    <source>
        <dbReference type="EMBL" id="GIZ90889.1"/>
    </source>
</evidence>
<reference evidence="3 6" key="1">
    <citation type="submission" date="2021-07" db="EMBL/GenBank/DDBJ databases">
        <title>Whole genome sequencing of carbapenem-resistant Pseudomonas spp. isolated in Japan.</title>
        <authorList>
            <person name="Suzuki M."/>
            <person name="Maehana S."/>
            <person name="Kitasato H."/>
        </authorList>
    </citation>
    <scope>NUCLEOTIDE SEQUENCE</scope>
    <source>
        <strain evidence="3">KAM435</strain>
        <strain evidence="4 6">KAM436</strain>
    </source>
</reference>
<feature type="transmembrane region" description="Helical" evidence="2">
    <location>
        <begin position="21"/>
        <end position="44"/>
    </location>
</feature>
<organism evidence="3 5">
    <name type="scientific">Aquipseudomonas alcaligenes</name>
    <name type="common">Pseudomonas alcaligenes</name>
    <dbReference type="NCBI Taxonomy" id="43263"/>
    <lineage>
        <taxon>Bacteria</taxon>
        <taxon>Pseudomonadati</taxon>
        <taxon>Pseudomonadota</taxon>
        <taxon>Gammaproteobacteria</taxon>
        <taxon>Pseudomonadales</taxon>
        <taxon>Pseudomonadaceae</taxon>
        <taxon>Aquipseudomonas</taxon>
    </lineage>
</organism>
<proteinExistence type="predicted"/>
<feature type="coiled-coil region" evidence="1">
    <location>
        <begin position="116"/>
        <end position="149"/>
    </location>
</feature>
<sequence length="243" mass="26730">MNTATMSVDSTDRATVNIKRTTVTAFLVMIIIVLAALTTIALYASHLALNAAKDVDSKWQNQETRLLDIEAKAVLAASMSGNTKVQQDNFQQELLVLRKEVQVVSGALAQANSYKAARESRDAEQAAKDARIAEQQAALMQQNEELERKGVANFDRVVTERLMRLWEPPVELAKGEVAQLQISFAQDGVITNAALVKTSGNEAVDNSVLKAASDLHQIPEMVTVHPGIYQKYLQQRVISLRVE</sequence>
<name>A0AA37CKI3_AQUAC</name>
<dbReference type="SUPFAM" id="SSF74653">
    <property type="entry name" value="TolA/TonB C-terminal domain"/>
    <property type="match status" value="1"/>
</dbReference>
<evidence type="ECO:0008006" key="7">
    <source>
        <dbReference type="Google" id="ProtNLM"/>
    </source>
</evidence>
<evidence type="ECO:0000313" key="5">
    <source>
        <dbReference type="Proteomes" id="UP000887212"/>
    </source>
</evidence>
<evidence type="ECO:0000256" key="2">
    <source>
        <dbReference type="SAM" id="Phobius"/>
    </source>
</evidence>
<accession>A0AA37CKI3</accession>
<evidence type="ECO:0000313" key="4">
    <source>
        <dbReference type="EMBL" id="GIZ95263.1"/>
    </source>
</evidence>
<keyword evidence="1" id="KW-0175">Coiled coil</keyword>
<comment type="caution">
    <text evidence="3">The sequence shown here is derived from an EMBL/GenBank/DDBJ whole genome shotgun (WGS) entry which is preliminary data.</text>
</comment>
<dbReference type="RefSeq" id="WP_203788591.1">
    <property type="nucleotide sequence ID" value="NZ_AP024354.1"/>
</dbReference>
<evidence type="ECO:0000313" key="6">
    <source>
        <dbReference type="Proteomes" id="UP000887228"/>
    </source>
</evidence>
<protein>
    <recommendedName>
        <fullName evidence="7">TonB C-terminal domain-containing protein</fullName>
    </recommendedName>
</protein>
<dbReference type="EMBL" id="BPMS01000039">
    <property type="protein sequence ID" value="GIZ90889.1"/>
    <property type="molecule type" value="Genomic_DNA"/>
</dbReference>